<dbReference type="OrthoDB" id="9987299at2"/>
<dbReference type="EMBL" id="WQNE01000049">
    <property type="protein sequence ID" value="MVT78229.1"/>
    <property type="molecule type" value="Genomic_DNA"/>
</dbReference>
<organism evidence="1 2">
    <name type="scientific">Bradyrhizobium cajani</name>
    <dbReference type="NCBI Taxonomy" id="1928661"/>
    <lineage>
        <taxon>Bacteria</taxon>
        <taxon>Pseudomonadati</taxon>
        <taxon>Pseudomonadota</taxon>
        <taxon>Alphaproteobacteria</taxon>
        <taxon>Hyphomicrobiales</taxon>
        <taxon>Nitrobacteraceae</taxon>
        <taxon>Bradyrhizobium</taxon>
    </lineage>
</organism>
<proteinExistence type="predicted"/>
<dbReference type="Proteomes" id="UP000449969">
    <property type="component" value="Unassembled WGS sequence"/>
</dbReference>
<comment type="caution">
    <text evidence="1">The sequence shown here is derived from an EMBL/GenBank/DDBJ whole genome shotgun (WGS) entry which is preliminary data.</text>
</comment>
<name>A0A844TN39_9BRAD</name>
<reference evidence="1 2" key="1">
    <citation type="submission" date="2019-12" db="EMBL/GenBank/DDBJ databases">
        <title>Draft genome sequences Bradyrhizobium cajani AMBPC1010, Bradyrhizobium pachyrhizi AMBPC1040 and Bradyrhizobium yuanmingense ALSPC3051, three plant growth promoting strains isolated from nodules of Cajanus cajan L. in Dominican Republic.</title>
        <authorList>
            <person name="Flores-Felix J.D."/>
            <person name="Araujo J."/>
            <person name="Diaz-Alcantara C."/>
            <person name="Gonzalez-Andres F."/>
            <person name="Velazquez E."/>
        </authorList>
    </citation>
    <scope>NUCLEOTIDE SEQUENCE [LARGE SCALE GENOMIC DNA]</scope>
    <source>
        <strain evidence="1 2">1010</strain>
    </source>
</reference>
<evidence type="ECO:0000313" key="2">
    <source>
        <dbReference type="Proteomes" id="UP000449969"/>
    </source>
</evidence>
<sequence length="45" mass="4817">MALGFSEGAREDHPSAIIVLIAKEADDHANEISAGARAVDQQFHK</sequence>
<keyword evidence="2" id="KW-1185">Reference proteome</keyword>
<protein>
    <submittedName>
        <fullName evidence="1">Uncharacterized protein</fullName>
    </submittedName>
</protein>
<gene>
    <name evidence="1" type="ORF">GPL20_35245</name>
</gene>
<accession>A0A844TN39</accession>
<dbReference type="AlphaFoldDB" id="A0A844TN39"/>
<dbReference type="RefSeq" id="WP_157336784.1">
    <property type="nucleotide sequence ID" value="NZ_JANADL010000039.1"/>
</dbReference>
<evidence type="ECO:0000313" key="1">
    <source>
        <dbReference type="EMBL" id="MVT78229.1"/>
    </source>
</evidence>